<dbReference type="InterPro" id="IPR028896">
    <property type="entry name" value="GcvT/YgfZ/DmdA"/>
</dbReference>
<evidence type="ECO:0000256" key="1">
    <source>
        <dbReference type="ARBA" id="ARBA00008609"/>
    </source>
</evidence>
<dbReference type="NCBIfam" id="TIGR01372">
    <property type="entry name" value="soxA"/>
    <property type="match status" value="1"/>
</dbReference>
<name>A0A7C9HBG3_9RHOB</name>
<dbReference type="Pfam" id="PF17806">
    <property type="entry name" value="SO_alpha_A3"/>
    <property type="match status" value="1"/>
</dbReference>
<dbReference type="SUPFAM" id="SSF51905">
    <property type="entry name" value="FAD/NAD(P)-binding domain"/>
    <property type="match status" value="1"/>
</dbReference>
<evidence type="ECO:0000259" key="3">
    <source>
        <dbReference type="Pfam" id="PF01571"/>
    </source>
</evidence>
<dbReference type="InterPro" id="IPR006277">
    <property type="entry name" value="Sarcosine_oxidase_asu"/>
</dbReference>
<dbReference type="EMBL" id="VENJ01000006">
    <property type="protein sequence ID" value="MTJ04027.1"/>
    <property type="molecule type" value="Genomic_DNA"/>
</dbReference>
<dbReference type="Pfam" id="PF01571">
    <property type="entry name" value="GCV_T"/>
    <property type="match status" value="1"/>
</dbReference>
<evidence type="ECO:0000259" key="4">
    <source>
        <dbReference type="Pfam" id="PF08669"/>
    </source>
</evidence>
<dbReference type="Pfam" id="PF08669">
    <property type="entry name" value="GCV_T_C"/>
    <property type="match status" value="1"/>
</dbReference>
<dbReference type="Gene3D" id="3.30.1360.120">
    <property type="entry name" value="Probable tRNA modification gtpase trme, domain 1"/>
    <property type="match status" value="1"/>
</dbReference>
<dbReference type="RefSeq" id="WP_273248609.1">
    <property type="nucleotide sequence ID" value="NZ_VENJ01000006.1"/>
</dbReference>
<evidence type="ECO:0000259" key="5">
    <source>
        <dbReference type="Pfam" id="PF17806"/>
    </source>
</evidence>
<gene>
    <name evidence="6" type="ORF">FH759_04940</name>
</gene>
<dbReference type="GO" id="GO:0008115">
    <property type="term" value="F:sarcosine oxidase activity"/>
    <property type="evidence" value="ECO:0007669"/>
    <property type="project" value="InterPro"/>
</dbReference>
<evidence type="ECO:0000313" key="6">
    <source>
        <dbReference type="EMBL" id="MTJ04027.1"/>
    </source>
</evidence>
<reference evidence="6 7" key="1">
    <citation type="submission" date="2019-06" db="EMBL/GenBank/DDBJ databases">
        <title>Enrichment of Autotrophic Halophilic Microorganisms from Red Sea Brine Pool Using Microbial Electrosynthesis System.</title>
        <authorList>
            <person name="Alqahtani M.F."/>
            <person name="Bajracharya S."/>
            <person name="Katuri K.P."/>
            <person name="Ali M."/>
            <person name="Saikaly P.E."/>
        </authorList>
    </citation>
    <scope>NUCLEOTIDE SEQUENCE [LARGE SCALE GENOMIC DNA]</scope>
    <source>
        <strain evidence="6">MES6</strain>
    </source>
</reference>
<dbReference type="InterPro" id="IPR013977">
    <property type="entry name" value="GcvT_C"/>
</dbReference>
<dbReference type="Proteomes" id="UP000483078">
    <property type="component" value="Unassembled WGS sequence"/>
</dbReference>
<evidence type="ECO:0000256" key="2">
    <source>
        <dbReference type="ARBA" id="ARBA00023002"/>
    </source>
</evidence>
<dbReference type="PANTHER" id="PTHR43757">
    <property type="entry name" value="AMINOMETHYLTRANSFERASE"/>
    <property type="match status" value="1"/>
</dbReference>
<dbReference type="InterPro" id="IPR041117">
    <property type="entry name" value="SoxA_A3"/>
</dbReference>
<dbReference type="InterPro" id="IPR042204">
    <property type="entry name" value="2Fe-2S-bd_N"/>
</dbReference>
<dbReference type="InterPro" id="IPR036188">
    <property type="entry name" value="FAD/NAD-bd_sf"/>
</dbReference>
<dbReference type="PIRSF" id="PIRSF037980">
    <property type="entry name" value="SoxA"/>
    <property type="match status" value="1"/>
</dbReference>
<comment type="similarity">
    <text evidence="1">Belongs to the GcvT family.</text>
</comment>
<dbReference type="InterPro" id="IPR006222">
    <property type="entry name" value="GCVT_N"/>
</dbReference>
<feature type="domain" description="SoxA A3" evidence="5">
    <location>
        <begin position="496"/>
        <end position="580"/>
    </location>
</feature>
<dbReference type="PANTHER" id="PTHR43757:SF2">
    <property type="entry name" value="AMINOMETHYLTRANSFERASE, MITOCHONDRIAL"/>
    <property type="match status" value="1"/>
</dbReference>
<dbReference type="SUPFAM" id="SSF103025">
    <property type="entry name" value="Folate-binding domain"/>
    <property type="match status" value="1"/>
</dbReference>
<dbReference type="AlphaFoldDB" id="A0A7C9HBG3"/>
<protein>
    <submittedName>
        <fullName evidence="6">Sarcosine oxidase subunit alpha family protein</fullName>
    </submittedName>
</protein>
<organism evidence="6 7">
    <name type="scientific">Sediminimonas qiaohouensis</name>
    <dbReference type="NCBI Taxonomy" id="552061"/>
    <lineage>
        <taxon>Bacteria</taxon>
        <taxon>Pseudomonadati</taxon>
        <taxon>Pseudomonadota</taxon>
        <taxon>Alphaproteobacteria</taxon>
        <taxon>Rhodobacterales</taxon>
        <taxon>Roseobacteraceae</taxon>
        <taxon>Sediminimonas</taxon>
    </lineage>
</organism>
<dbReference type="GO" id="GO:0046653">
    <property type="term" value="P:tetrahydrofolate metabolic process"/>
    <property type="evidence" value="ECO:0007669"/>
    <property type="project" value="InterPro"/>
</dbReference>
<sequence length="978" mass="104780">MRLPKGGLVDREQAVRFSFDGHHYEGLAGDTLASALLANGVRLMGRSFKYHRPRGVLTAGSEEPNALVTLGQGGRQAPNLRATMLELHEGLAARSQNAWPSLEWDLLALNDAFAPFLSAGFYYKTFMWPRAFWEKLYEPIIRRAAGLGALSGAHDSDTYEKAHAHCDLLVIGGGPAGLMAALVAARAGAAVILADEDTRVGGRLNAEREDVDGKPGHAWASEVEAELAAMENVRVMTRTTITGAYDQGSYGALERLPADVAARAGAPRECFWRIVARRAVLAAGALERPVAFAGNDRPGVMMAGAVRAYINRWAVAPGRRVAVFGNNDGAHRTAADLVAAGVHVAALVDSRPDARSDMDVPFFAGAQVCGSSGRKALEAVEIEVAPGRREKIQADCLAMSGGWNPSVHLACHMGARPEWSDEIAGFVPRDGMVPGMSAAGACAGAMSTHACLRDGAKAAQDALRELGLKAAKLPDVPDAGDAPYRIRPLWQVQGRGRAWLDFQNDVTVKDVTLAARENFRSVEHMKRYTTQGMAPDQGKNSNVGALAVLADATGRSIPETGTTTFRPPYVPVPIAAMGAGAQGQGFAPRRLTTSHAASLAMGAPMIEVGLWYRPSFFPRAGETTWRQSCDREVAHVREAVGIADVSTLGKIDIQGADAARFLDFVYTNTFSTLKVGRVRYGVMLREDGHVMDDGTTARLGEDHFVMTTTTAAAGQVMRHLEFVHQCLCPGWDVSMISVTEQWAQFAVAGPKSRDLLNGVLDTPVDGERFPFMGCGAVTLAGVAARLFRISFSGEHAYEIAVPARYGESLFRLLVARAEEMGGGAYGMEALNVLRLEKGLLTHAELHGRTTAFDLGMERMISAKKDCIGKAAAARPGLTEPDRERLVGLKPVGAVRQLTAGAHLFDEADAATRENDQGYVTSVGFSPTLGHYVGLGFLKRGSDRYGDVIRMVDHLRGVEALCEVTPPAFFDPDGGRARD</sequence>
<dbReference type="Pfam" id="PF12831">
    <property type="entry name" value="FAD_oxidored"/>
    <property type="match status" value="1"/>
</dbReference>
<comment type="caution">
    <text evidence="6">The sequence shown here is derived from an EMBL/GenBank/DDBJ whole genome shotgun (WGS) entry which is preliminary data.</text>
</comment>
<dbReference type="InterPro" id="IPR029043">
    <property type="entry name" value="GcvT/YgfZ_C"/>
</dbReference>
<dbReference type="SUPFAM" id="SSF101790">
    <property type="entry name" value="Aminomethyltransferase beta-barrel domain"/>
    <property type="match status" value="1"/>
</dbReference>
<dbReference type="Gene3D" id="3.50.50.60">
    <property type="entry name" value="FAD/NAD(P)-binding domain"/>
    <property type="match status" value="1"/>
</dbReference>
<dbReference type="Gene3D" id="3.10.20.440">
    <property type="entry name" value="2Fe-2S iron-sulphur cluster binding domain, sarcosine oxidase, alpha subunit, N-terminal domain"/>
    <property type="match status" value="1"/>
</dbReference>
<keyword evidence="2" id="KW-0560">Oxidoreductase</keyword>
<feature type="domain" description="GCVT N-terminal" evidence="3">
    <location>
        <begin position="595"/>
        <end position="864"/>
    </location>
</feature>
<proteinExistence type="inferred from homology"/>
<dbReference type="PRINTS" id="PR00368">
    <property type="entry name" value="FADPNR"/>
</dbReference>
<dbReference type="PRINTS" id="PR00469">
    <property type="entry name" value="PNDRDTASEII"/>
</dbReference>
<feature type="domain" description="Aminomethyltransferase C-terminal" evidence="4">
    <location>
        <begin position="884"/>
        <end position="970"/>
    </location>
</feature>
<evidence type="ECO:0000313" key="7">
    <source>
        <dbReference type="Proteomes" id="UP000483078"/>
    </source>
</evidence>
<accession>A0A7C9HBG3</accession>
<dbReference type="InterPro" id="IPR027266">
    <property type="entry name" value="TrmE/GcvT-like"/>
</dbReference>
<dbReference type="Pfam" id="PF13510">
    <property type="entry name" value="Fer2_4"/>
    <property type="match status" value="1"/>
</dbReference>